<sequence>MSLAFDEFGRPFIIIREQEKKQRLRGIDAQKANIQAAKGITRILKSSLGPKGMDKMLQGPDGDVCITNDGATILEQMEVEHQIGKLLVELSKSQDHEIDHLVSIATNFEFSQDNIEPLIKTCKTTLSSKIVGRCKEDMARICVEAVLAVADISRRDVNLDLIKVDGKLGGKLEDTALVRGIVLDKDMSHPQMPKRLQDVKIAILTCPFEPPKPKTKHKVDIDTVEKFEELRQLERKYFTDMVAQCKASGATLVICQWGFDDEANHLLMAHELPAVRWVGGVELELLAMATGARIVPRFSELTADKLGKAAVVREMSFGTTKDRMLVIEGCPNSRAVTIFVRGGNKMILDETKRSLHDALCVARNLVRDNAIVYGGGAAEISCSLAVEAAAEKVAGVEQYAMQAFADALDFVPLALAENSGLAPIESLTEVKSRQLSEKNPHLGIDCNDLGTNDMKEQNVFETLSGKKQQLFLATQVCKMILKIDDIIEYSQAGGGYE</sequence>
<dbReference type="PROSITE" id="PS00751">
    <property type="entry name" value="TCP1_2"/>
    <property type="match status" value="1"/>
</dbReference>
<dbReference type="GO" id="GO:0005832">
    <property type="term" value="C:chaperonin-containing T-complex"/>
    <property type="evidence" value="ECO:0007669"/>
    <property type="project" value="UniProtKB-ARBA"/>
</dbReference>
<dbReference type="GO" id="GO:0140662">
    <property type="term" value="F:ATP-dependent protein folding chaperone"/>
    <property type="evidence" value="ECO:0007669"/>
    <property type="project" value="InterPro"/>
</dbReference>
<dbReference type="GO" id="GO:0005524">
    <property type="term" value="F:ATP binding"/>
    <property type="evidence" value="ECO:0007669"/>
    <property type="project" value="UniProtKB-KW"/>
</dbReference>
<dbReference type="InterPro" id="IPR027409">
    <property type="entry name" value="GroEL-like_apical_dom_sf"/>
</dbReference>
<evidence type="ECO:0000313" key="10">
    <source>
        <dbReference type="EMBL" id="KAK9792703.1"/>
    </source>
</evidence>
<evidence type="ECO:0000313" key="11">
    <source>
        <dbReference type="Proteomes" id="UP001465755"/>
    </source>
</evidence>
<dbReference type="SUPFAM" id="SSF54849">
    <property type="entry name" value="GroEL-intermediate domain like"/>
    <property type="match status" value="1"/>
</dbReference>
<organism evidence="10 11">
    <name type="scientific">Symbiochloris irregularis</name>
    <dbReference type="NCBI Taxonomy" id="706552"/>
    <lineage>
        <taxon>Eukaryota</taxon>
        <taxon>Viridiplantae</taxon>
        <taxon>Chlorophyta</taxon>
        <taxon>core chlorophytes</taxon>
        <taxon>Trebouxiophyceae</taxon>
        <taxon>Trebouxiales</taxon>
        <taxon>Trebouxiaceae</taxon>
        <taxon>Symbiochloris</taxon>
    </lineage>
</organism>
<dbReference type="InterPro" id="IPR002194">
    <property type="entry name" value="Chaperonin_TCP-1_CS"/>
</dbReference>
<dbReference type="Proteomes" id="UP001465755">
    <property type="component" value="Unassembled WGS sequence"/>
</dbReference>
<dbReference type="GO" id="GO:0051082">
    <property type="term" value="F:unfolded protein binding"/>
    <property type="evidence" value="ECO:0007669"/>
    <property type="project" value="InterPro"/>
</dbReference>
<proteinExistence type="inferred from homology"/>
<dbReference type="FunFam" id="3.50.7.10:FF:000003">
    <property type="entry name" value="T-complex protein 1 subunit epsilon"/>
    <property type="match status" value="1"/>
</dbReference>
<gene>
    <name evidence="10" type="ORF">WJX73_007456</name>
</gene>
<dbReference type="SUPFAM" id="SSF52029">
    <property type="entry name" value="GroEL apical domain-like"/>
    <property type="match status" value="1"/>
</dbReference>
<dbReference type="PANTHER" id="PTHR11353">
    <property type="entry name" value="CHAPERONIN"/>
    <property type="match status" value="1"/>
</dbReference>
<dbReference type="CDD" id="cd03339">
    <property type="entry name" value="TCP1_epsilon"/>
    <property type="match status" value="1"/>
</dbReference>
<name>A0AAW1NN57_9CHLO</name>
<evidence type="ECO:0000256" key="6">
    <source>
        <dbReference type="ARBA" id="ARBA00023186"/>
    </source>
</evidence>
<keyword evidence="5 9" id="KW-0067">ATP-binding</keyword>
<comment type="similarity">
    <text evidence="2 9">Belongs to the TCP-1 chaperonin family.</text>
</comment>
<keyword evidence="11" id="KW-1185">Reference proteome</keyword>
<dbReference type="AlphaFoldDB" id="A0AAW1NN57"/>
<keyword evidence="3" id="KW-0963">Cytoplasm</keyword>
<dbReference type="InterPro" id="IPR027410">
    <property type="entry name" value="TCP-1-like_intermed_sf"/>
</dbReference>
<evidence type="ECO:0000256" key="2">
    <source>
        <dbReference type="ARBA" id="ARBA00008020"/>
    </source>
</evidence>
<keyword evidence="4 9" id="KW-0547">Nucleotide-binding</keyword>
<evidence type="ECO:0000256" key="1">
    <source>
        <dbReference type="ARBA" id="ARBA00004496"/>
    </source>
</evidence>
<evidence type="ECO:0000256" key="5">
    <source>
        <dbReference type="ARBA" id="ARBA00022840"/>
    </source>
</evidence>
<dbReference type="PROSITE" id="PS00750">
    <property type="entry name" value="TCP1_1"/>
    <property type="match status" value="1"/>
</dbReference>
<dbReference type="Pfam" id="PF00118">
    <property type="entry name" value="Cpn60_TCP1"/>
    <property type="match status" value="2"/>
</dbReference>
<evidence type="ECO:0000256" key="9">
    <source>
        <dbReference type="RuleBase" id="RU004187"/>
    </source>
</evidence>
<reference evidence="10 11" key="1">
    <citation type="journal article" date="2024" name="Nat. Commun.">
        <title>Phylogenomics reveals the evolutionary origins of lichenization in chlorophyte algae.</title>
        <authorList>
            <person name="Puginier C."/>
            <person name="Libourel C."/>
            <person name="Otte J."/>
            <person name="Skaloud P."/>
            <person name="Haon M."/>
            <person name="Grisel S."/>
            <person name="Petersen M."/>
            <person name="Berrin J.G."/>
            <person name="Delaux P.M."/>
            <person name="Dal Grande F."/>
            <person name="Keller J."/>
        </authorList>
    </citation>
    <scope>NUCLEOTIDE SEQUENCE [LARGE SCALE GENOMIC DNA]</scope>
    <source>
        <strain evidence="10 11">SAG 2036</strain>
    </source>
</reference>
<comment type="subcellular location">
    <subcellularLocation>
        <location evidence="1">Cytoplasm</location>
    </subcellularLocation>
</comment>
<dbReference type="Gene3D" id="3.30.260.10">
    <property type="entry name" value="TCP-1-like chaperonin intermediate domain"/>
    <property type="match status" value="1"/>
</dbReference>
<dbReference type="InterPro" id="IPR027413">
    <property type="entry name" value="GROEL-like_equatorial_sf"/>
</dbReference>
<evidence type="ECO:0000256" key="4">
    <source>
        <dbReference type="ARBA" id="ARBA00022741"/>
    </source>
</evidence>
<dbReference type="InterPro" id="IPR002423">
    <property type="entry name" value="Cpn60/GroEL/TCP-1"/>
</dbReference>
<keyword evidence="6 9" id="KW-0143">Chaperone</keyword>
<dbReference type="Gene3D" id="1.10.560.10">
    <property type="entry name" value="GroEL-like equatorial domain"/>
    <property type="match status" value="2"/>
</dbReference>
<evidence type="ECO:0000256" key="3">
    <source>
        <dbReference type="ARBA" id="ARBA00022490"/>
    </source>
</evidence>
<evidence type="ECO:0000256" key="7">
    <source>
        <dbReference type="ARBA" id="ARBA00024086"/>
    </source>
</evidence>
<dbReference type="SUPFAM" id="SSF48592">
    <property type="entry name" value="GroEL equatorial domain-like"/>
    <property type="match status" value="1"/>
</dbReference>
<dbReference type="GO" id="GO:0016887">
    <property type="term" value="F:ATP hydrolysis activity"/>
    <property type="evidence" value="ECO:0007669"/>
    <property type="project" value="InterPro"/>
</dbReference>
<accession>A0AAW1NN57</accession>
<dbReference type="InterPro" id="IPR012718">
    <property type="entry name" value="Chap_CCT_epsi"/>
</dbReference>
<dbReference type="InterPro" id="IPR017998">
    <property type="entry name" value="Chaperone_TCP-1"/>
</dbReference>
<dbReference type="PRINTS" id="PR00304">
    <property type="entry name" value="TCOMPLEXTCP1"/>
</dbReference>
<evidence type="ECO:0000256" key="8">
    <source>
        <dbReference type="ARBA" id="ARBA00033325"/>
    </source>
</evidence>
<dbReference type="EMBL" id="JALJOQ010000160">
    <property type="protein sequence ID" value="KAK9792703.1"/>
    <property type="molecule type" value="Genomic_DNA"/>
</dbReference>
<dbReference type="FunFam" id="1.10.560.10:FF:000049">
    <property type="entry name" value="T-complex protein 1 subunitTheta, putative"/>
    <property type="match status" value="1"/>
</dbReference>
<dbReference type="Gene3D" id="3.50.7.10">
    <property type="entry name" value="GroEL"/>
    <property type="match status" value="1"/>
</dbReference>
<protein>
    <recommendedName>
        <fullName evidence="7">T-complex protein 1 subunit epsilon</fullName>
    </recommendedName>
    <alternativeName>
        <fullName evidence="8">CCT-epsilon</fullName>
    </alternativeName>
</protein>
<comment type="caution">
    <text evidence="10">The sequence shown here is derived from an EMBL/GenBank/DDBJ whole genome shotgun (WGS) entry which is preliminary data.</text>
</comment>